<dbReference type="Proteomes" id="UP001058271">
    <property type="component" value="Chromosome"/>
</dbReference>
<reference evidence="1" key="1">
    <citation type="submission" date="2021-04" db="EMBL/GenBank/DDBJ databases">
        <title>Biosynthetic gene clusters of Dactylosporangioum roseum.</title>
        <authorList>
            <person name="Hartkoorn R.C."/>
            <person name="Beaudoing E."/>
            <person name="Hot D."/>
            <person name="Moureu S."/>
        </authorList>
    </citation>
    <scope>NUCLEOTIDE SEQUENCE</scope>
    <source>
        <strain evidence="1">NRRL B-16295</strain>
    </source>
</reference>
<dbReference type="EMBL" id="CP073721">
    <property type="protein sequence ID" value="UWZ39454.1"/>
    <property type="molecule type" value="Genomic_DNA"/>
</dbReference>
<keyword evidence="2" id="KW-1185">Reference proteome</keyword>
<gene>
    <name evidence="1" type="ORF">Drose_15160</name>
</gene>
<evidence type="ECO:0000313" key="1">
    <source>
        <dbReference type="EMBL" id="UWZ39454.1"/>
    </source>
</evidence>
<evidence type="ECO:0000313" key="2">
    <source>
        <dbReference type="Proteomes" id="UP001058271"/>
    </source>
</evidence>
<accession>A0ABY5ZCS2</accession>
<protein>
    <submittedName>
        <fullName evidence="1">Uncharacterized protein</fullName>
    </submittedName>
</protein>
<sequence>MNTSAVAVERWAGPPVLNGCHAAWSVSAVAAWLSSAALTHAEVSLEAHLVTAGGPQRVVK</sequence>
<name>A0ABY5ZCS2_9ACTN</name>
<proteinExistence type="predicted"/>
<dbReference type="RefSeq" id="WP_260728865.1">
    <property type="nucleotide sequence ID" value="NZ_BAAABS010000089.1"/>
</dbReference>
<organism evidence="1 2">
    <name type="scientific">Dactylosporangium roseum</name>
    <dbReference type="NCBI Taxonomy" id="47989"/>
    <lineage>
        <taxon>Bacteria</taxon>
        <taxon>Bacillati</taxon>
        <taxon>Actinomycetota</taxon>
        <taxon>Actinomycetes</taxon>
        <taxon>Micromonosporales</taxon>
        <taxon>Micromonosporaceae</taxon>
        <taxon>Dactylosporangium</taxon>
    </lineage>
</organism>